<dbReference type="AlphaFoldDB" id="A0A7D7FTA8"/>
<dbReference type="GO" id="GO:0140662">
    <property type="term" value="F:ATP-dependent protein folding chaperone"/>
    <property type="evidence" value="ECO:0007669"/>
    <property type="project" value="InterPro"/>
</dbReference>
<sequence length="717" mass="82504">MPEEMQAQSGEVETFAFQAEIAQLMSLIINTFYSNKEIFLRELISNSSDALDKIRYESLTDPSKLDSGKELYIKIIPNKSEGTLTIIDTGIGMTKADLVNNLGTIAKSGTKAFMEALQAGADISMIGQFGVGFYSCYLVADRVTVHSKHNDDEQYMWESAAGGSFTVRPDHGEPLGRGTKIVLHVKEDLAEYLEEHKIKEIVKKHSQFIGYPIKLMVEKEREKELSDDEAEEEKKEEGEDEKPKIEDVGEDEDEDNKDKKKKKKTIKEKYTEDEELNKTKPIWTRNADDITQEEYGDFYKSLTNDWEDHLAVKHFSVEGQLEFRALLFVPRRAPFDLFENKKRKNNIKLYVRRVFIMDNCEDLIPEYLNFIKGVVDSEDLPLNISREMLQQNKILKVIRKNLVKKCLELFEELAEDKENYKKFYEQFSKNLKLGIHEDSQNRSKLADLLRYHTSASGDEACSLKEYVSRMKENQKHIYYITGENRDQVANSSFVERVKKRGYEVVYMVEPIDEYVVQQMREYDGKTLVSVTKEGLELPEDEEEKKKREEDKVKFEGLCKVMKNILDNKVEKVVVSNRLVESPCCIVTAQYGWSANMERIMKAQALRDTSTMGYMAAKKHLEINPDHSIVETLRQKAEADKNDKAVKDLVILLYETALLSSGFTLDEPQVHASRIYRMIKLGLGIDEDEPIQIEETTVGDVPPLEGDADDASRMEEVD</sequence>
<evidence type="ECO:0000256" key="3">
    <source>
        <dbReference type="ARBA" id="ARBA00021845"/>
    </source>
</evidence>
<dbReference type="InterPro" id="IPR036890">
    <property type="entry name" value="HATPase_C_sf"/>
</dbReference>
<dbReference type="InterPro" id="IPR020568">
    <property type="entry name" value="Ribosomal_Su5_D2-typ_SF"/>
</dbReference>
<dbReference type="Gene3D" id="3.30.230.80">
    <property type="match status" value="1"/>
</dbReference>
<dbReference type="HAMAP" id="MF_00505">
    <property type="entry name" value="HSP90"/>
    <property type="match status" value="1"/>
</dbReference>
<dbReference type="Pfam" id="PF00183">
    <property type="entry name" value="HSP90"/>
    <property type="match status" value="1"/>
</dbReference>
<feature type="region of interest" description="Disordered" evidence="10">
    <location>
        <begin position="695"/>
        <end position="717"/>
    </location>
</feature>
<evidence type="ECO:0000256" key="10">
    <source>
        <dbReference type="SAM" id="MobiDB-lite"/>
    </source>
</evidence>
<dbReference type="Gene3D" id="1.20.120.790">
    <property type="entry name" value="Heat shock protein 90, C-terminal domain"/>
    <property type="match status" value="1"/>
</dbReference>
<dbReference type="InterPro" id="IPR020575">
    <property type="entry name" value="Hsp90_N"/>
</dbReference>
<dbReference type="InterPro" id="IPR037196">
    <property type="entry name" value="HSP90_C"/>
</dbReference>
<dbReference type="CDD" id="cd16927">
    <property type="entry name" value="HATPase_Hsp90-like"/>
    <property type="match status" value="1"/>
</dbReference>
<dbReference type="GO" id="GO:0051082">
    <property type="term" value="F:unfolded protein binding"/>
    <property type="evidence" value="ECO:0007669"/>
    <property type="project" value="InterPro"/>
</dbReference>
<keyword evidence="8" id="KW-0143">Chaperone</keyword>
<evidence type="ECO:0000256" key="7">
    <source>
        <dbReference type="ARBA" id="ARBA00023016"/>
    </source>
</evidence>
<dbReference type="SMART" id="SM00387">
    <property type="entry name" value="HATPase_c"/>
    <property type="match status" value="1"/>
</dbReference>
<proteinExistence type="evidence at transcript level"/>
<protein>
    <recommendedName>
        <fullName evidence="3">Heat shock protein 83</fullName>
    </recommendedName>
</protein>
<evidence type="ECO:0000256" key="9">
    <source>
        <dbReference type="PIRSR" id="PIRSR002583-1"/>
    </source>
</evidence>
<dbReference type="GO" id="GO:0005524">
    <property type="term" value="F:ATP binding"/>
    <property type="evidence" value="ECO:0007669"/>
    <property type="project" value="UniProtKB-KW"/>
</dbReference>
<dbReference type="GO" id="GO:0101031">
    <property type="term" value="C:protein folding chaperone complex"/>
    <property type="evidence" value="ECO:0007669"/>
    <property type="project" value="UniProtKB-ARBA"/>
</dbReference>
<feature type="binding site" evidence="9">
    <location>
        <begin position="108"/>
        <end position="109"/>
    </location>
    <ligand>
        <name>ATP</name>
        <dbReference type="ChEBI" id="CHEBI:30616"/>
    </ligand>
</feature>
<dbReference type="SUPFAM" id="SSF54211">
    <property type="entry name" value="Ribosomal protein S5 domain 2-like"/>
    <property type="match status" value="1"/>
</dbReference>
<comment type="similarity">
    <text evidence="2">Belongs to the heat shock protein 90 family.</text>
</comment>
<keyword evidence="6 9" id="KW-0067">ATP-binding</keyword>
<evidence type="ECO:0000313" key="12">
    <source>
        <dbReference type="EMBL" id="QMP96866.1"/>
    </source>
</evidence>
<organism evidence="12">
    <name type="scientific">Eogystia hippophaecolus</name>
    <name type="common">Moth</name>
    <name type="synonym">Holcocerus hippophaecolus</name>
    <dbReference type="NCBI Taxonomy" id="1206364"/>
    <lineage>
        <taxon>Eukaryota</taxon>
        <taxon>Metazoa</taxon>
        <taxon>Ecdysozoa</taxon>
        <taxon>Arthropoda</taxon>
        <taxon>Hexapoda</taxon>
        <taxon>Insecta</taxon>
        <taxon>Pterygota</taxon>
        <taxon>Neoptera</taxon>
        <taxon>Endopterygota</taxon>
        <taxon>Lepidoptera</taxon>
        <taxon>Glossata</taxon>
        <taxon>Ditrysia</taxon>
        <taxon>Cossoidea</taxon>
        <taxon>Cossidae</taxon>
        <taxon>Cossinae</taxon>
        <taxon>Eogystia</taxon>
    </lineage>
</organism>
<dbReference type="InterPro" id="IPR003594">
    <property type="entry name" value="HATPase_dom"/>
</dbReference>
<dbReference type="EMBL" id="MN565559">
    <property type="protein sequence ID" value="QMP96866.1"/>
    <property type="molecule type" value="mRNA"/>
</dbReference>
<feature type="binding site" evidence="9">
    <location>
        <begin position="128"/>
        <end position="133"/>
    </location>
    <ligand>
        <name>ATP</name>
        <dbReference type="ChEBI" id="CHEBI:30616"/>
    </ligand>
</feature>
<feature type="binding site" evidence="9">
    <location>
        <position position="42"/>
    </location>
    <ligand>
        <name>ATP</name>
        <dbReference type="ChEBI" id="CHEBI:30616"/>
    </ligand>
</feature>
<keyword evidence="5 9" id="KW-0547">Nucleotide-binding</keyword>
<feature type="domain" description="Histidine kinase/HSP90-like ATPase" evidence="11">
    <location>
        <begin position="35"/>
        <end position="189"/>
    </location>
</feature>
<feature type="binding site" evidence="9">
    <location>
        <position position="107"/>
    </location>
    <ligand>
        <name>ATP</name>
        <dbReference type="ChEBI" id="CHEBI:30616"/>
    </ligand>
</feature>
<evidence type="ECO:0000256" key="1">
    <source>
        <dbReference type="ARBA" id="ARBA00004496"/>
    </source>
</evidence>
<dbReference type="FunFam" id="3.30.565.10:FF:000001">
    <property type="entry name" value="Heat shock protein HSP 90-alpha"/>
    <property type="match status" value="1"/>
</dbReference>
<feature type="compositionally biased region" description="Basic and acidic residues" evidence="10">
    <location>
        <begin position="232"/>
        <end position="247"/>
    </location>
</feature>
<name>A0A7D7FTA8_EOGHI</name>
<feature type="binding site" evidence="9">
    <location>
        <position position="179"/>
    </location>
    <ligand>
        <name>ATP</name>
        <dbReference type="ChEBI" id="CHEBI:30616"/>
    </ligand>
</feature>
<dbReference type="GO" id="GO:0016887">
    <property type="term" value="F:ATP hydrolysis activity"/>
    <property type="evidence" value="ECO:0007669"/>
    <property type="project" value="InterPro"/>
</dbReference>
<dbReference type="NCBIfam" id="NF003555">
    <property type="entry name" value="PRK05218.1"/>
    <property type="match status" value="1"/>
</dbReference>
<dbReference type="PROSITE" id="PS00298">
    <property type="entry name" value="HSP90"/>
    <property type="match status" value="1"/>
</dbReference>
<evidence type="ECO:0000256" key="2">
    <source>
        <dbReference type="ARBA" id="ARBA00008239"/>
    </source>
</evidence>
<evidence type="ECO:0000256" key="5">
    <source>
        <dbReference type="ARBA" id="ARBA00022741"/>
    </source>
</evidence>
<dbReference type="GO" id="GO:0005737">
    <property type="term" value="C:cytoplasm"/>
    <property type="evidence" value="ECO:0007669"/>
    <property type="project" value="UniProtKB-SubCell"/>
</dbReference>
<feature type="binding site" evidence="9">
    <location>
        <position position="88"/>
    </location>
    <ligand>
        <name>ATP</name>
        <dbReference type="ChEBI" id="CHEBI:30616"/>
    </ligand>
</feature>
<comment type="subcellular location">
    <subcellularLocation>
        <location evidence="1">Cytoplasm</location>
    </subcellularLocation>
</comment>
<dbReference type="InterPro" id="IPR001404">
    <property type="entry name" value="Hsp90_fam"/>
</dbReference>
<feature type="binding site" evidence="9">
    <location>
        <position position="93"/>
    </location>
    <ligand>
        <name>ATP</name>
        <dbReference type="ChEBI" id="CHEBI:30616"/>
    </ligand>
</feature>
<feature type="binding site" evidence="9">
    <location>
        <position position="101"/>
    </location>
    <ligand>
        <name>ATP</name>
        <dbReference type="ChEBI" id="CHEBI:30616"/>
    </ligand>
</feature>
<evidence type="ECO:0000256" key="4">
    <source>
        <dbReference type="ARBA" id="ARBA00022490"/>
    </source>
</evidence>
<dbReference type="SUPFAM" id="SSF55874">
    <property type="entry name" value="ATPase domain of HSP90 chaperone/DNA topoisomerase II/histidine kinase"/>
    <property type="match status" value="1"/>
</dbReference>
<feature type="binding site" evidence="9">
    <location>
        <position position="46"/>
    </location>
    <ligand>
        <name>ATP</name>
        <dbReference type="ChEBI" id="CHEBI:30616"/>
    </ligand>
</feature>
<reference evidence="12" key="1">
    <citation type="submission" date="2019-10" db="EMBL/GenBank/DDBJ databases">
        <title>Different Responses of Cytoplasmic and Endoplasmic Reticulum Hsp90 Genes from Eogystia hippophaecolus (Lepidoptera: Cossidae) to Cold Stress.</title>
        <authorList>
            <person name="Wang Q."/>
            <person name="Tao J."/>
            <person name="Li Y."/>
            <person name="Xu Y."/>
            <person name="Liu X."/>
            <person name="Zong S."/>
        </authorList>
    </citation>
    <scope>NUCLEOTIDE SEQUENCE</scope>
</reference>
<dbReference type="InterPro" id="IPR019805">
    <property type="entry name" value="Heat_shock_protein_90_CS"/>
</dbReference>
<dbReference type="PANTHER" id="PTHR11528">
    <property type="entry name" value="HEAT SHOCK PROTEIN 90 FAMILY MEMBER"/>
    <property type="match status" value="1"/>
</dbReference>
<evidence type="ECO:0000256" key="8">
    <source>
        <dbReference type="ARBA" id="ARBA00023186"/>
    </source>
</evidence>
<dbReference type="PIRSF" id="PIRSF002583">
    <property type="entry name" value="Hsp90"/>
    <property type="match status" value="1"/>
</dbReference>
<dbReference type="PRINTS" id="PR00775">
    <property type="entry name" value="HEATSHOCK90"/>
</dbReference>
<keyword evidence="4" id="KW-0963">Cytoplasm</keyword>
<dbReference type="FunFam" id="1.20.120.790:FF:000001">
    <property type="entry name" value="Heat shock protein 90 alpha"/>
    <property type="match status" value="1"/>
</dbReference>
<dbReference type="Gene3D" id="3.40.50.11260">
    <property type="match status" value="1"/>
</dbReference>
<keyword evidence="7 12" id="KW-0346">Stress response</keyword>
<dbReference type="SUPFAM" id="SSF110942">
    <property type="entry name" value="HSP90 C-terminal domain"/>
    <property type="match status" value="1"/>
</dbReference>
<dbReference type="FunFam" id="3.30.230.80:FF:000001">
    <property type="entry name" value="Heat shock protein 90 alpha"/>
    <property type="match status" value="1"/>
</dbReference>
<dbReference type="FunFam" id="3.40.50.11260:FF:000001">
    <property type="entry name" value="Heat shock protein 90 alpha"/>
    <property type="match status" value="1"/>
</dbReference>
<feature type="binding site" evidence="9">
    <location>
        <position position="386"/>
    </location>
    <ligand>
        <name>ATP</name>
        <dbReference type="ChEBI" id="CHEBI:30616"/>
    </ligand>
</feature>
<evidence type="ECO:0000259" key="11">
    <source>
        <dbReference type="SMART" id="SM00387"/>
    </source>
</evidence>
<feature type="region of interest" description="Disordered" evidence="10">
    <location>
        <begin position="221"/>
        <end position="265"/>
    </location>
</feature>
<evidence type="ECO:0000256" key="6">
    <source>
        <dbReference type="ARBA" id="ARBA00022840"/>
    </source>
</evidence>
<dbReference type="Pfam" id="PF13589">
    <property type="entry name" value="HATPase_c_3"/>
    <property type="match status" value="1"/>
</dbReference>
<accession>A0A7D7FTA8</accession>
<dbReference type="Gene3D" id="3.30.565.10">
    <property type="entry name" value="Histidine kinase-like ATPase, C-terminal domain"/>
    <property type="match status" value="1"/>
</dbReference>